<organism evidence="2 3">
    <name type="scientific">Aeromicrobium ginsengisoli</name>
    <dbReference type="NCBI Taxonomy" id="363867"/>
    <lineage>
        <taxon>Bacteria</taxon>
        <taxon>Bacillati</taxon>
        <taxon>Actinomycetota</taxon>
        <taxon>Actinomycetes</taxon>
        <taxon>Propionibacteriales</taxon>
        <taxon>Nocardioidaceae</taxon>
        <taxon>Aeromicrobium</taxon>
    </lineage>
</organism>
<protein>
    <submittedName>
        <fullName evidence="2">Uncharacterized protein</fullName>
    </submittedName>
</protein>
<dbReference type="Proteomes" id="UP000380867">
    <property type="component" value="Unassembled WGS sequence"/>
</dbReference>
<evidence type="ECO:0000256" key="1">
    <source>
        <dbReference type="SAM" id="MobiDB-lite"/>
    </source>
</evidence>
<name>A0A5M4FJF0_9ACTN</name>
<feature type="region of interest" description="Disordered" evidence="1">
    <location>
        <begin position="95"/>
        <end position="122"/>
    </location>
</feature>
<dbReference type="AlphaFoldDB" id="A0A5M4FJF0"/>
<keyword evidence="3" id="KW-1185">Reference proteome</keyword>
<dbReference type="RefSeq" id="WP_149687859.1">
    <property type="nucleotide sequence ID" value="NZ_SDPQ02000001.1"/>
</dbReference>
<dbReference type="EMBL" id="SDPQ02000001">
    <property type="protein sequence ID" value="KAA1399725.1"/>
    <property type="molecule type" value="Genomic_DNA"/>
</dbReference>
<reference evidence="2" key="1">
    <citation type="submission" date="2019-09" db="EMBL/GenBank/DDBJ databases">
        <authorList>
            <person name="Li J."/>
        </authorList>
    </citation>
    <scope>NUCLEOTIDE SEQUENCE [LARGE SCALE GENOMIC DNA]</scope>
    <source>
        <strain evidence="2">JCM 14732</strain>
    </source>
</reference>
<sequence>MSETDPRRESLLRSVWQEILATTPDTVRNLPAAGRAIDAGAQIDDMVTAMRAASYETAHRLLYLIALNHGPDDEAGEHGWALVPFDQVNEVVDLTEPNPLDGVSEDLLESDPSGRGAEDLWN</sequence>
<accession>A0A5M4FJF0</accession>
<comment type="caution">
    <text evidence="2">The sequence shown here is derived from an EMBL/GenBank/DDBJ whole genome shotgun (WGS) entry which is preliminary data.</text>
</comment>
<evidence type="ECO:0000313" key="2">
    <source>
        <dbReference type="EMBL" id="KAA1399725.1"/>
    </source>
</evidence>
<gene>
    <name evidence="2" type="ORF">ESP70_002900</name>
</gene>
<dbReference type="OrthoDB" id="3483256at2"/>
<proteinExistence type="predicted"/>
<evidence type="ECO:0000313" key="3">
    <source>
        <dbReference type="Proteomes" id="UP000380867"/>
    </source>
</evidence>